<protein>
    <submittedName>
        <fullName evidence="1">Uncharacterized protein</fullName>
    </submittedName>
</protein>
<gene>
    <name evidence="1" type="ORF">OGFGKJAA_00032</name>
</gene>
<organism evidence="1">
    <name type="scientific">Candidatus Methanophagaceae archaeon ANME-1 ERB6</name>
    <dbReference type="NCBI Taxonomy" id="2759912"/>
    <lineage>
        <taxon>Archaea</taxon>
        <taxon>Methanobacteriati</taxon>
        <taxon>Methanobacteriota</taxon>
        <taxon>Stenosarchaea group</taxon>
        <taxon>Methanomicrobia</taxon>
        <taxon>Candidatus Methanophagales</taxon>
        <taxon>Candidatus Methanophagaceae</taxon>
    </lineage>
</organism>
<reference evidence="1" key="1">
    <citation type="submission" date="2020-06" db="EMBL/GenBank/DDBJ databases">
        <title>Unique genomic features of the anaerobic methanotrophic archaea.</title>
        <authorList>
            <person name="Chadwick G.L."/>
            <person name="Skennerton C.T."/>
            <person name="Laso-Perez R."/>
            <person name="Leu A.O."/>
            <person name="Speth D.R."/>
            <person name="Yu H."/>
            <person name="Morgan-Lang C."/>
            <person name="Hatzenpichler R."/>
            <person name="Goudeau D."/>
            <person name="Malmstrom R."/>
            <person name="Brazelton W.J."/>
            <person name="Woyke T."/>
            <person name="Hallam S.J."/>
            <person name="Tyson G.W."/>
            <person name="Wegener G."/>
            <person name="Boetius A."/>
            <person name="Orphan V."/>
        </authorList>
    </citation>
    <scope>NUCLEOTIDE SEQUENCE</scope>
</reference>
<evidence type="ECO:0000313" key="1">
    <source>
        <dbReference type="EMBL" id="QNO51466.1"/>
    </source>
</evidence>
<name>A0A7G9YTY2_9EURY</name>
<dbReference type="AlphaFoldDB" id="A0A7G9YTY2"/>
<dbReference type="Gene3D" id="3.40.50.450">
    <property type="match status" value="1"/>
</dbReference>
<sequence length="402" mass="46485">MSGELKVFFALQFKSPYMTKIDKDNALVEAMKEVDVEITREFPDYKLDWQESHLESGRQIGEQIVELVKASDIFIADISEYNPNVLFELGVARGLQCLSHKKIIWLSHEEVDLSQIPSDLRGLYIDRYNENNLKQLLAYRILNLSRSILKERAALDRMDDARNLWGLPQEGNVDIVCSEIPEEERHYFADPNDRNYLRYAKFADLDSLIYVRTRIAQLFPREKIRDFSPSEYYDTNTQALIVIGGPAWNSKFRDFQSSLPFHFIERPLGEDDLVIIDLEPMDGYIFKPTWNQNRSLIKDISIFARVQVSKDLPVFLLAGCLTFGVLGAAKCFLDEDCAPSNAKYIKRYIKNRDFILMCETSRIGHFTKTPSFTTSEPLVVLARETDGHFSVIMNNAKDYKQK</sequence>
<proteinExistence type="predicted"/>
<accession>A0A7G9YTY2</accession>
<dbReference type="EMBL" id="MT631470">
    <property type="protein sequence ID" value="QNO51466.1"/>
    <property type="molecule type" value="Genomic_DNA"/>
</dbReference>